<dbReference type="EMBL" id="JACXYU010000005">
    <property type="protein sequence ID" value="MBD3932556.1"/>
    <property type="molecule type" value="Genomic_DNA"/>
</dbReference>
<feature type="compositionally biased region" description="Pro residues" evidence="1">
    <location>
        <begin position="55"/>
        <end position="65"/>
    </location>
</feature>
<dbReference type="GO" id="GO:0051782">
    <property type="term" value="P:negative regulation of cell division"/>
    <property type="evidence" value="ECO:0007669"/>
    <property type="project" value="TreeGrafter"/>
</dbReference>
<dbReference type="SUPFAM" id="SSF52540">
    <property type="entry name" value="P-loop containing nucleoside triphosphate hydrolases"/>
    <property type="match status" value="1"/>
</dbReference>
<organism evidence="3 4">
    <name type="scientific">Streptomyces chumphonensis</name>
    <dbReference type="NCBI Taxonomy" id="1214925"/>
    <lineage>
        <taxon>Bacteria</taxon>
        <taxon>Bacillati</taxon>
        <taxon>Actinomycetota</taxon>
        <taxon>Actinomycetes</taxon>
        <taxon>Kitasatosporales</taxon>
        <taxon>Streptomycetaceae</taxon>
        <taxon>Streptomyces</taxon>
    </lineage>
</organism>
<reference evidence="3" key="1">
    <citation type="submission" date="2020-09" db="EMBL/GenBank/DDBJ databases">
        <title>Secondary metabolite and genome analysis of marine Streptomyces chumphonensis KK1-2T.</title>
        <authorList>
            <person name="Phongsopitanun W."/>
            <person name="Kanchanasin P."/>
            <person name="Pittayakhajonwut P."/>
            <person name="Suwanborirux K."/>
            <person name="Tanasupawat S."/>
        </authorList>
    </citation>
    <scope>NUCLEOTIDE SEQUENCE</scope>
    <source>
        <strain evidence="3">KK1-2</strain>
    </source>
</reference>
<dbReference type="Gene3D" id="3.40.50.300">
    <property type="entry name" value="P-loop containing nucleotide triphosphate hydrolases"/>
    <property type="match status" value="1"/>
</dbReference>
<dbReference type="Pfam" id="PF01656">
    <property type="entry name" value="CbiA"/>
    <property type="match status" value="1"/>
</dbReference>
<accession>A0A927F1E5</accession>
<dbReference type="GO" id="GO:0009898">
    <property type="term" value="C:cytoplasmic side of plasma membrane"/>
    <property type="evidence" value="ECO:0007669"/>
    <property type="project" value="TreeGrafter"/>
</dbReference>
<name>A0A927F1E5_9ACTN</name>
<dbReference type="GO" id="GO:0016887">
    <property type="term" value="F:ATP hydrolysis activity"/>
    <property type="evidence" value="ECO:0007669"/>
    <property type="project" value="TreeGrafter"/>
</dbReference>
<gene>
    <name evidence="3" type="ORF">IF129_13465</name>
</gene>
<dbReference type="GO" id="GO:0005829">
    <property type="term" value="C:cytosol"/>
    <property type="evidence" value="ECO:0007669"/>
    <property type="project" value="TreeGrafter"/>
</dbReference>
<dbReference type="InterPro" id="IPR050625">
    <property type="entry name" value="ParA/MinD_ATPase"/>
</dbReference>
<feature type="domain" description="CobQ/CobB/MinD/ParA nucleotide binding" evidence="2">
    <location>
        <begin position="141"/>
        <end position="348"/>
    </location>
</feature>
<dbReference type="PANTHER" id="PTHR43384">
    <property type="entry name" value="SEPTUM SITE-DETERMINING PROTEIN MIND HOMOLOG, CHLOROPLASTIC-RELATED"/>
    <property type="match status" value="1"/>
</dbReference>
<sequence>MAQSAHGDWQHTVLGELSGAAERAARPAGADPHPEPSAHPEPSGAAEQEARQPPSGEPVPPPRAPAPAAHRAGPPPTPVSVPVVAPQLAGTEGRTRHGDTLARRAGLVLRRLVTAAAKDTASATETAQAIQQPITTGRQMAVTSIRGGAGKSTVAALLALTFAHYRTDPVLAVEADPALGTLPRRLGATEVRWSCGDLARIVDPSLQITDVTGYLLPFAGGGWLLPGSQGSVGVQLDVDTYRVVMTSLRRYFGTTLVDCETLPAEVARTALTTTQARVLVSPATVEGVAATRTVLDWLGGLHRSMLPTTVVVLNRTSPDMTLDAAAAAEHLEAGGARVLALPYDRHLAAGGEVRTGLVGQATREAAARVAATLMDRAMSRGARTGRAPGPGTPGADGR</sequence>
<dbReference type="RefSeq" id="WP_191209824.1">
    <property type="nucleotide sequence ID" value="NZ_BAABKL010000026.1"/>
</dbReference>
<feature type="region of interest" description="Disordered" evidence="1">
    <location>
        <begin position="377"/>
        <end position="398"/>
    </location>
</feature>
<protein>
    <recommendedName>
        <fullName evidence="2">CobQ/CobB/MinD/ParA nucleotide binding domain-containing protein</fullName>
    </recommendedName>
</protein>
<evidence type="ECO:0000259" key="2">
    <source>
        <dbReference type="Pfam" id="PF01656"/>
    </source>
</evidence>
<proteinExistence type="predicted"/>
<evidence type="ECO:0000313" key="4">
    <source>
        <dbReference type="Proteomes" id="UP000632289"/>
    </source>
</evidence>
<dbReference type="InterPro" id="IPR002586">
    <property type="entry name" value="CobQ/CobB/MinD/ParA_Nub-bd_dom"/>
</dbReference>
<dbReference type="GO" id="GO:0005524">
    <property type="term" value="F:ATP binding"/>
    <property type="evidence" value="ECO:0007669"/>
    <property type="project" value="TreeGrafter"/>
</dbReference>
<feature type="compositionally biased region" description="Low complexity" evidence="1">
    <location>
        <begin position="380"/>
        <end position="391"/>
    </location>
</feature>
<dbReference type="PANTHER" id="PTHR43384:SF14">
    <property type="entry name" value="ESX-1 SECRETION-ASSOCIATED PROTEIN ESPI"/>
    <property type="match status" value="1"/>
</dbReference>
<evidence type="ECO:0000313" key="3">
    <source>
        <dbReference type="EMBL" id="MBD3932556.1"/>
    </source>
</evidence>
<keyword evidence="4" id="KW-1185">Reference proteome</keyword>
<dbReference type="AlphaFoldDB" id="A0A927F1E5"/>
<dbReference type="InterPro" id="IPR027417">
    <property type="entry name" value="P-loop_NTPase"/>
</dbReference>
<dbReference type="Proteomes" id="UP000632289">
    <property type="component" value="Unassembled WGS sequence"/>
</dbReference>
<feature type="compositionally biased region" description="Low complexity" evidence="1">
    <location>
        <begin position="19"/>
        <end position="30"/>
    </location>
</feature>
<feature type="region of interest" description="Disordered" evidence="1">
    <location>
        <begin position="1"/>
        <end position="83"/>
    </location>
</feature>
<comment type="caution">
    <text evidence="3">The sequence shown here is derived from an EMBL/GenBank/DDBJ whole genome shotgun (WGS) entry which is preliminary data.</text>
</comment>
<evidence type="ECO:0000256" key="1">
    <source>
        <dbReference type="SAM" id="MobiDB-lite"/>
    </source>
</evidence>